<proteinExistence type="predicted"/>
<keyword evidence="2" id="KW-1185">Reference proteome</keyword>
<dbReference type="EMBL" id="JACJQT010000026">
    <property type="protein sequence ID" value="MBD2278925.1"/>
    <property type="molecule type" value="Genomic_DNA"/>
</dbReference>
<dbReference type="RefSeq" id="WP_081424413.1">
    <property type="nucleotide sequence ID" value="NZ_JACJQT010000026.1"/>
</dbReference>
<organism evidence="1 2">
    <name type="scientific">Aphanizomenon flos-aquae FACHB-1040</name>
    <dbReference type="NCBI Taxonomy" id="2692887"/>
    <lineage>
        <taxon>Bacteria</taxon>
        <taxon>Bacillati</taxon>
        <taxon>Cyanobacteriota</taxon>
        <taxon>Cyanophyceae</taxon>
        <taxon>Nostocales</taxon>
        <taxon>Aphanizomenonaceae</taxon>
        <taxon>Aphanizomenon</taxon>
    </lineage>
</organism>
<sequence length="69" mass="7844">MNPNILNELETKINDGIGTFEELDSVCSQLINIIHQQNELAVKANELFEILRPDWSSVAFQAWMIGEVL</sequence>
<protein>
    <submittedName>
        <fullName evidence="1">Uncharacterized protein</fullName>
    </submittedName>
</protein>
<reference evidence="1 2" key="1">
    <citation type="journal article" date="2020" name="ISME J.">
        <title>Comparative genomics reveals insights into cyanobacterial evolution and habitat adaptation.</title>
        <authorList>
            <person name="Chen M.Y."/>
            <person name="Teng W.K."/>
            <person name="Zhao L."/>
            <person name="Hu C.X."/>
            <person name="Zhou Y.K."/>
            <person name="Han B.P."/>
            <person name="Song L.R."/>
            <person name="Shu W.S."/>
        </authorList>
    </citation>
    <scope>NUCLEOTIDE SEQUENCE [LARGE SCALE GENOMIC DNA]</scope>
    <source>
        <strain evidence="1 2">FACHB-1040</strain>
    </source>
</reference>
<accession>A0ABR8BWV9</accession>
<dbReference type="Proteomes" id="UP000606721">
    <property type="component" value="Unassembled WGS sequence"/>
</dbReference>
<comment type="caution">
    <text evidence="1">The sequence shown here is derived from an EMBL/GenBank/DDBJ whole genome shotgun (WGS) entry which is preliminary data.</text>
</comment>
<name>A0ABR8BWV9_APHFL</name>
<gene>
    <name evidence="1" type="ORF">H6F99_11665</name>
</gene>
<evidence type="ECO:0000313" key="2">
    <source>
        <dbReference type="Proteomes" id="UP000606721"/>
    </source>
</evidence>
<evidence type="ECO:0000313" key="1">
    <source>
        <dbReference type="EMBL" id="MBD2278925.1"/>
    </source>
</evidence>